<organism evidence="1 2">
    <name type="scientific">Gossypium darwinii</name>
    <name type="common">Darwin's cotton</name>
    <name type="synonym">Gossypium barbadense var. darwinii</name>
    <dbReference type="NCBI Taxonomy" id="34276"/>
    <lineage>
        <taxon>Eukaryota</taxon>
        <taxon>Viridiplantae</taxon>
        <taxon>Streptophyta</taxon>
        <taxon>Embryophyta</taxon>
        <taxon>Tracheophyta</taxon>
        <taxon>Spermatophyta</taxon>
        <taxon>Magnoliopsida</taxon>
        <taxon>eudicotyledons</taxon>
        <taxon>Gunneridae</taxon>
        <taxon>Pentapetalae</taxon>
        <taxon>rosids</taxon>
        <taxon>malvids</taxon>
        <taxon>Malvales</taxon>
        <taxon>Malvaceae</taxon>
        <taxon>Malvoideae</taxon>
        <taxon>Gossypium</taxon>
    </lineage>
</organism>
<dbReference type="Proteomes" id="UP000323506">
    <property type="component" value="Chromosome D05"/>
</dbReference>
<dbReference type="InterPro" id="IPR036457">
    <property type="entry name" value="PPM-type-like_dom_sf"/>
</dbReference>
<proteinExistence type="predicted"/>
<name>A0A5D2CRY5_GOSDA</name>
<dbReference type="SUPFAM" id="SSF81606">
    <property type="entry name" value="PP2C-like"/>
    <property type="match status" value="1"/>
</dbReference>
<evidence type="ECO:0008006" key="3">
    <source>
        <dbReference type="Google" id="ProtNLM"/>
    </source>
</evidence>
<dbReference type="AlphaFoldDB" id="A0A5D2CRY5"/>
<protein>
    <recommendedName>
        <fullName evidence="3">PPM-type phosphatase domain-containing protein</fullName>
    </recommendedName>
</protein>
<keyword evidence="2" id="KW-1185">Reference proteome</keyword>
<accession>A0A5D2CRY5</accession>
<evidence type="ECO:0000313" key="1">
    <source>
        <dbReference type="EMBL" id="TYG70985.1"/>
    </source>
</evidence>
<sequence>MLSFSGIFCKSSFFFERFHDFAIFYLGFYLSRTFFGFSIKNCYLLSFFYPFHFHRIHLSVIMHLFSILAKTIWDVLSNKEVIDIIESAPACSSAARTLVQTAVRAWRYKYPTSKVDDYAVVIIRFSVATHEL</sequence>
<dbReference type="Gene3D" id="3.60.40.10">
    <property type="entry name" value="PPM-type phosphatase domain"/>
    <property type="match status" value="1"/>
</dbReference>
<dbReference type="EMBL" id="CM017705">
    <property type="protein sequence ID" value="TYG70985.1"/>
    <property type="molecule type" value="Genomic_DNA"/>
</dbReference>
<reference evidence="1 2" key="1">
    <citation type="submission" date="2019-06" db="EMBL/GenBank/DDBJ databases">
        <title>WGS assembly of Gossypium darwinii.</title>
        <authorList>
            <person name="Chen Z.J."/>
            <person name="Sreedasyam A."/>
            <person name="Ando A."/>
            <person name="Song Q."/>
            <person name="De L."/>
            <person name="Hulse-Kemp A."/>
            <person name="Ding M."/>
            <person name="Ye W."/>
            <person name="Kirkbride R."/>
            <person name="Jenkins J."/>
            <person name="Plott C."/>
            <person name="Lovell J."/>
            <person name="Lin Y.-M."/>
            <person name="Vaughn R."/>
            <person name="Liu B."/>
            <person name="Li W."/>
            <person name="Simpson S."/>
            <person name="Scheffler B."/>
            <person name="Saski C."/>
            <person name="Grover C."/>
            <person name="Hu G."/>
            <person name="Conover J."/>
            <person name="Carlson J."/>
            <person name="Shu S."/>
            <person name="Boston L."/>
            <person name="Williams M."/>
            <person name="Peterson D."/>
            <person name="Mcgee K."/>
            <person name="Jones D."/>
            <person name="Wendel J."/>
            <person name="Stelly D."/>
            <person name="Grimwood J."/>
            <person name="Schmutz J."/>
        </authorList>
    </citation>
    <scope>NUCLEOTIDE SEQUENCE [LARGE SCALE GENOMIC DNA]</scope>
    <source>
        <strain evidence="1">1808015.09</strain>
    </source>
</reference>
<evidence type="ECO:0000313" key="2">
    <source>
        <dbReference type="Proteomes" id="UP000323506"/>
    </source>
</evidence>
<gene>
    <name evidence="1" type="ORF">ES288_D05G358500v1</name>
</gene>